<dbReference type="Proteomes" id="UP001295684">
    <property type="component" value="Unassembled WGS sequence"/>
</dbReference>
<dbReference type="Gene3D" id="1.10.238.10">
    <property type="entry name" value="EF-hand"/>
    <property type="match status" value="1"/>
</dbReference>
<proteinExistence type="predicted"/>
<sequence>MEGIHLSNKEADFFQKVFTLVAKENANVAGELVRVVSAEELKRVFMTSGISNEILAQVWRLCVGKKRVLAREGFFKALKCIAVAQKNESLDDIAVYLKEEFSLPVFEDEDIQELMPNVIPRMVKEPVEEEVRMCRDSDDSESEEEFVGVSGKIEEEKIEIYDRPRSNTFSKSSRIGVEESKASSGLHISVPCFDIVRQGWLGINSYTLYKIVTTAHNFPPLKNDEYVVWRRFSDFEWLHNLITQTNSFEGFVLPKLPEKPYFQRQNEEFFKTRKNSLEGYIKTLVSHPSLNNSEPIHHFLTEQDEDKFNSLMQKEASSWKDSIYSYALKVKNFDVDRFVTNIGQYFDSEEPKHFRLDKKYLTQIDHLFDYETQLENLVDSILENHKTNHEISDKMSKVALRLEKYRMDTEQRQLTKLFTKGNTLSDEYIDDLDDLPLSKVDSRETIDAAKDYDKIERLPFLKNIFPALIAGATANKAVTENWKELHTDLQAQLYKVKGLRETLQRRSTVIAAYKTNIIVLNKKKLKISSSYNFENLQPEIDSLERENKDLEKKIETINKALCDDLFKFTLNQNIKTILEKFLERNIKEVSKGVKKVASQSSRLSDK</sequence>
<comment type="caution">
    <text evidence="4">The sequence shown here is derived from an EMBL/GenBank/DDBJ whole genome shotgun (WGS) entry which is preliminary data.</text>
</comment>
<dbReference type="AlphaFoldDB" id="A0AAD1U7M8"/>
<dbReference type="Pfam" id="PF00787">
    <property type="entry name" value="PX"/>
    <property type="match status" value="1"/>
</dbReference>
<evidence type="ECO:0000313" key="4">
    <source>
        <dbReference type="EMBL" id="CAI2362840.1"/>
    </source>
</evidence>
<dbReference type="EMBL" id="CAMPGE010003998">
    <property type="protein sequence ID" value="CAI2362840.1"/>
    <property type="molecule type" value="Genomic_DNA"/>
</dbReference>
<accession>A0AAD1U7M8</accession>
<dbReference type="InterPro" id="IPR011992">
    <property type="entry name" value="EF-hand-dom_pair"/>
</dbReference>
<keyword evidence="5" id="KW-1185">Reference proteome</keyword>
<feature type="domain" description="PX" evidence="3">
    <location>
        <begin position="187"/>
        <end position="307"/>
    </location>
</feature>
<dbReference type="InterPro" id="IPR036871">
    <property type="entry name" value="PX_dom_sf"/>
</dbReference>
<dbReference type="SUPFAM" id="SSF64268">
    <property type="entry name" value="PX domain"/>
    <property type="match status" value="1"/>
</dbReference>
<dbReference type="GO" id="GO:0005768">
    <property type="term" value="C:endosome"/>
    <property type="evidence" value="ECO:0007669"/>
    <property type="project" value="TreeGrafter"/>
</dbReference>
<dbReference type="PANTHER" id="PTHR10555">
    <property type="entry name" value="SORTING NEXIN"/>
    <property type="match status" value="1"/>
</dbReference>
<dbReference type="Gene3D" id="3.30.1520.10">
    <property type="entry name" value="Phox-like domain"/>
    <property type="match status" value="1"/>
</dbReference>
<dbReference type="InterPro" id="IPR000261">
    <property type="entry name" value="EH_dom"/>
</dbReference>
<dbReference type="PROSITE" id="PS50031">
    <property type="entry name" value="EH"/>
    <property type="match status" value="1"/>
</dbReference>
<name>A0AAD1U7M8_EUPCR</name>
<dbReference type="InterPro" id="IPR001683">
    <property type="entry name" value="PX_dom"/>
</dbReference>
<feature type="coiled-coil region" evidence="1">
    <location>
        <begin position="533"/>
        <end position="560"/>
    </location>
</feature>
<dbReference type="SUPFAM" id="SSF47473">
    <property type="entry name" value="EF-hand"/>
    <property type="match status" value="1"/>
</dbReference>
<gene>
    <name evidence="4" type="ORF">ECRASSUSDP1_LOCUS4168</name>
</gene>
<organism evidence="4 5">
    <name type="scientific">Euplotes crassus</name>
    <dbReference type="NCBI Taxonomy" id="5936"/>
    <lineage>
        <taxon>Eukaryota</taxon>
        <taxon>Sar</taxon>
        <taxon>Alveolata</taxon>
        <taxon>Ciliophora</taxon>
        <taxon>Intramacronucleata</taxon>
        <taxon>Spirotrichea</taxon>
        <taxon>Hypotrichia</taxon>
        <taxon>Euplotida</taxon>
        <taxon>Euplotidae</taxon>
        <taxon>Moneuplotes</taxon>
    </lineage>
</organism>
<evidence type="ECO:0000259" key="3">
    <source>
        <dbReference type="PROSITE" id="PS50195"/>
    </source>
</evidence>
<dbReference type="GO" id="GO:0035091">
    <property type="term" value="F:phosphatidylinositol binding"/>
    <property type="evidence" value="ECO:0007669"/>
    <property type="project" value="InterPro"/>
</dbReference>
<dbReference type="PROSITE" id="PS50195">
    <property type="entry name" value="PX"/>
    <property type="match status" value="1"/>
</dbReference>
<reference evidence="4" key="1">
    <citation type="submission" date="2023-07" db="EMBL/GenBank/DDBJ databases">
        <authorList>
            <consortium name="AG Swart"/>
            <person name="Singh M."/>
            <person name="Singh A."/>
            <person name="Seah K."/>
            <person name="Emmerich C."/>
        </authorList>
    </citation>
    <scope>NUCLEOTIDE SEQUENCE</scope>
    <source>
        <strain evidence="4">DP1</strain>
    </source>
</reference>
<protein>
    <submittedName>
        <fullName evidence="4">Uncharacterized protein</fullName>
    </submittedName>
</protein>
<keyword evidence="1" id="KW-0175">Coiled coil</keyword>
<dbReference type="SMART" id="SM00312">
    <property type="entry name" value="PX"/>
    <property type="match status" value="1"/>
</dbReference>
<dbReference type="CDD" id="cd06093">
    <property type="entry name" value="PX_domain"/>
    <property type="match status" value="1"/>
</dbReference>
<evidence type="ECO:0000259" key="2">
    <source>
        <dbReference type="PROSITE" id="PS50031"/>
    </source>
</evidence>
<evidence type="ECO:0000256" key="1">
    <source>
        <dbReference type="SAM" id="Coils"/>
    </source>
</evidence>
<feature type="domain" description="EH" evidence="2">
    <location>
        <begin position="10"/>
        <end position="62"/>
    </location>
</feature>
<dbReference type="PANTHER" id="PTHR10555:SF170">
    <property type="entry name" value="FI18122P1"/>
    <property type="match status" value="1"/>
</dbReference>
<evidence type="ECO:0000313" key="5">
    <source>
        <dbReference type="Proteomes" id="UP001295684"/>
    </source>
</evidence>